<dbReference type="Proteomes" id="UP000324897">
    <property type="component" value="Unassembled WGS sequence"/>
</dbReference>
<evidence type="ECO:0000313" key="2">
    <source>
        <dbReference type="EMBL" id="TVT99227.1"/>
    </source>
</evidence>
<protein>
    <recommendedName>
        <fullName evidence="4">Embryo surrounding factor 1 brassicaceae domain-containing protein</fullName>
    </recommendedName>
</protein>
<organism evidence="2 3">
    <name type="scientific">Eragrostis curvula</name>
    <name type="common">weeping love grass</name>
    <dbReference type="NCBI Taxonomy" id="38414"/>
    <lineage>
        <taxon>Eukaryota</taxon>
        <taxon>Viridiplantae</taxon>
        <taxon>Streptophyta</taxon>
        <taxon>Embryophyta</taxon>
        <taxon>Tracheophyta</taxon>
        <taxon>Spermatophyta</taxon>
        <taxon>Magnoliopsida</taxon>
        <taxon>Liliopsida</taxon>
        <taxon>Poales</taxon>
        <taxon>Poaceae</taxon>
        <taxon>PACMAD clade</taxon>
        <taxon>Chloridoideae</taxon>
        <taxon>Eragrostideae</taxon>
        <taxon>Eragrostidinae</taxon>
        <taxon>Eragrostis</taxon>
    </lineage>
</organism>
<proteinExistence type="predicted"/>
<reference evidence="2 3" key="1">
    <citation type="journal article" date="2019" name="Sci. Rep.">
        <title>A high-quality genome of Eragrostis curvula grass provides insights into Poaceae evolution and supports new strategies to enhance forage quality.</title>
        <authorList>
            <person name="Carballo J."/>
            <person name="Santos B.A.C.M."/>
            <person name="Zappacosta D."/>
            <person name="Garbus I."/>
            <person name="Selva J.P."/>
            <person name="Gallo C.A."/>
            <person name="Diaz A."/>
            <person name="Albertini E."/>
            <person name="Caccamo M."/>
            <person name="Echenique V."/>
        </authorList>
    </citation>
    <scope>NUCLEOTIDE SEQUENCE [LARGE SCALE GENOMIC DNA]</scope>
    <source>
        <strain evidence="3">cv. Victoria</strain>
        <tissue evidence="2">Leaf</tissue>
    </source>
</reference>
<evidence type="ECO:0000256" key="1">
    <source>
        <dbReference type="SAM" id="SignalP"/>
    </source>
</evidence>
<accession>A0A5J9SJQ4</accession>
<keyword evidence="3" id="KW-1185">Reference proteome</keyword>
<feature type="signal peptide" evidence="1">
    <location>
        <begin position="1"/>
        <end position="25"/>
    </location>
</feature>
<dbReference type="AlphaFoldDB" id="A0A5J9SJQ4"/>
<dbReference type="PROSITE" id="PS51257">
    <property type="entry name" value="PROKAR_LIPOPROTEIN"/>
    <property type="match status" value="1"/>
</dbReference>
<gene>
    <name evidence="2" type="ORF">EJB05_55403</name>
</gene>
<feature type="chain" id="PRO_5023868867" description="Embryo surrounding factor 1 brassicaceae domain-containing protein" evidence="1">
    <location>
        <begin position="26"/>
        <end position="129"/>
    </location>
</feature>
<evidence type="ECO:0008006" key="4">
    <source>
        <dbReference type="Google" id="ProtNLM"/>
    </source>
</evidence>
<keyword evidence="1" id="KW-0732">Signal</keyword>
<sequence>MDAKASLIGLTVLFACLLISAKCEGDGPAESHLGGLRRQPYGEETMRSNKINIWLCDKRTCKNSYNSCYCCPGKPCYMDQKQCQRACATQQTLWPALPAPEPSSVGSQQVNPEGDASQGLGLIQFCDIC</sequence>
<evidence type="ECO:0000313" key="3">
    <source>
        <dbReference type="Proteomes" id="UP000324897"/>
    </source>
</evidence>
<dbReference type="Gramene" id="TVT99227">
    <property type="protein sequence ID" value="TVT99227"/>
    <property type="gene ID" value="EJB05_55403"/>
</dbReference>
<name>A0A5J9SJQ4_9POAL</name>
<comment type="caution">
    <text evidence="2">The sequence shown here is derived from an EMBL/GenBank/DDBJ whole genome shotgun (WGS) entry which is preliminary data.</text>
</comment>
<dbReference type="EMBL" id="RWGY01000741">
    <property type="protein sequence ID" value="TVT99227.1"/>
    <property type="molecule type" value="Genomic_DNA"/>
</dbReference>